<protein>
    <submittedName>
        <fullName evidence="1">Subtilisin-like protease SBT5.3</fullName>
    </submittedName>
</protein>
<sequence length="854" mass="92332">MLHVGVESAAVREEDTRQVEVIGKGIDAIQLIALMEKEAASIGELLSVSNVDVDGGEKNEENKRAGIQREAKVTLSQNQSRSPYVCRISMVILVMCIVIIVINIDATPLTPSYVVYLGAHSHGPELSSVDLNRVTQSHYEFLGSYLGSNENPEEAIFYSYTRHINGFAAKLDDAVAAEIAKHPKVLSVFLSKEKKLHTTHSWEFLGLEQNGRIPPNSIWEKARYGEDAIIGNIDSGVWPESKSFSDEGFGPIPSKWKGICQNDKDSRFHCNRKLIGARYFNHEFAVHKGPLNSSFYSPRDIDGHGTHTLSTAGGNFVAGASVFGFGKGTAKGGSPKARVAAYKVCWEGSGGCFDGDIIAAFDMAIHDGVDVLSVSLGGEKPSQLLKDGIAIGSFHAVQHGIVVVTSAGNEGPADSTASNVAPWQIVVGASTTDRDFANYVVLGNNKRFKGQSLSMKGLPSDKLFPFISAEDAKLANASIENALVCKKGTLDPKKVKGKILVCLDVNTRSVDKGLQAALAGAAGIVLVNLPEYGNDRMTDPHVLPASDINFNDSVSLFRYITSIKHPVGYITRPTTEFGTEPAPFMAAFSSKGPNIITPEILKPDITAPGENIIAAYTEAQSPTHLNYDKRRSPFNSVSGTSMSCPHISGIASLLKILHPDWSPAAIQSAIMTTASTHDNNKQQILNASFAEATPFSYGAGHVQPNLAMDPGLVYDLTANDYLNFLCTLGYNKKEIFWFSKNYTYTCPNHTISLVDFNYPSISVPKLSGSITVTRKVKNVGSPGTYQALLKSPKGVSVTIAPKSLKFINFGEEKSFKVIIKAQNASVTKDYAFGELIWSDDKHHQVRSPIVVKAV</sequence>
<reference evidence="2" key="1">
    <citation type="journal article" date="2023" name="Hortic. Res.">
        <title>A chromosome-level phased genome enabling allele-level studies in sweet orange: a case study on citrus Huanglongbing tolerance.</title>
        <authorList>
            <person name="Wu B."/>
            <person name="Yu Q."/>
            <person name="Deng Z."/>
            <person name="Duan Y."/>
            <person name="Luo F."/>
            <person name="Gmitter F. Jr."/>
        </authorList>
    </citation>
    <scope>NUCLEOTIDE SEQUENCE [LARGE SCALE GENOMIC DNA]</scope>
    <source>
        <strain evidence="2">cv. Valencia</strain>
    </source>
</reference>
<gene>
    <name evidence="1" type="ORF">KPL71_004680</name>
</gene>
<accession>A0ACB8N8B6</accession>
<proteinExistence type="predicted"/>
<dbReference type="EMBL" id="CM039171">
    <property type="protein sequence ID" value="KAH9793850.1"/>
    <property type="molecule type" value="Genomic_DNA"/>
</dbReference>
<evidence type="ECO:0000313" key="2">
    <source>
        <dbReference type="Proteomes" id="UP000829398"/>
    </source>
</evidence>
<evidence type="ECO:0000313" key="1">
    <source>
        <dbReference type="EMBL" id="KAH9793850.1"/>
    </source>
</evidence>
<keyword evidence="2" id="KW-1185">Reference proteome</keyword>
<dbReference type="Proteomes" id="UP000829398">
    <property type="component" value="Chromosome 2"/>
</dbReference>
<organism evidence="1 2">
    <name type="scientific">Citrus sinensis</name>
    <name type="common">Sweet orange</name>
    <name type="synonym">Citrus aurantium var. sinensis</name>
    <dbReference type="NCBI Taxonomy" id="2711"/>
    <lineage>
        <taxon>Eukaryota</taxon>
        <taxon>Viridiplantae</taxon>
        <taxon>Streptophyta</taxon>
        <taxon>Embryophyta</taxon>
        <taxon>Tracheophyta</taxon>
        <taxon>Spermatophyta</taxon>
        <taxon>Magnoliopsida</taxon>
        <taxon>eudicotyledons</taxon>
        <taxon>Gunneridae</taxon>
        <taxon>Pentapetalae</taxon>
        <taxon>rosids</taxon>
        <taxon>malvids</taxon>
        <taxon>Sapindales</taxon>
        <taxon>Rutaceae</taxon>
        <taxon>Aurantioideae</taxon>
        <taxon>Citrus</taxon>
    </lineage>
</organism>
<comment type="caution">
    <text evidence="1">The sequence shown here is derived from an EMBL/GenBank/DDBJ whole genome shotgun (WGS) entry which is preliminary data.</text>
</comment>
<name>A0ACB8N8B6_CITSI</name>